<proteinExistence type="predicted"/>
<dbReference type="EMBL" id="KE148157">
    <property type="protein sequence ID" value="EPE05197.1"/>
    <property type="molecule type" value="Genomic_DNA"/>
</dbReference>
<dbReference type="HOGENOM" id="CLU_091764_0_0_1"/>
<gene>
    <name evidence="1" type="ORF">F503_03802</name>
</gene>
<name>S3BXF5_OPHP1</name>
<dbReference type="VEuPathDB" id="FungiDB:F503_03802"/>
<evidence type="ECO:0000313" key="1">
    <source>
        <dbReference type="EMBL" id="EPE05197.1"/>
    </source>
</evidence>
<protein>
    <submittedName>
        <fullName evidence="1">Uncharacterized protein</fullName>
    </submittedName>
</protein>
<dbReference type="AlphaFoldDB" id="S3BXF5"/>
<accession>S3BXF5</accession>
<dbReference type="Proteomes" id="UP000016923">
    <property type="component" value="Unassembled WGS sequence"/>
</dbReference>
<keyword evidence="2" id="KW-1185">Reference proteome</keyword>
<sequence length="210" mass="23094">MTCEDQCRGAISLLPVYFNIVSGQVRTESDDPLHSILSHIFHQLSTVDDTGYLDVLASPAGESALIKAVYDEDTLPLVEAAAADLPLDPQHKARLLVEGITGAIAVVSKLTESKVITDKCFEDALNSFASSEHRQRIRDAVEHAHLFSECLMPSQILDLVMRLAHVDALPRTTKGPSFDDYSQDMFCSEHERSVAHSMGLPWGLSFMVLN</sequence>
<evidence type="ECO:0000313" key="2">
    <source>
        <dbReference type="Proteomes" id="UP000016923"/>
    </source>
</evidence>
<organism evidence="1 2">
    <name type="scientific">Ophiostoma piceae (strain UAMH 11346)</name>
    <name type="common">Sap stain fungus</name>
    <dbReference type="NCBI Taxonomy" id="1262450"/>
    <lineage>
        <taxon>Eukaryota</taxon>
        <taxon>Fungi</taxon>
        <taxon>Dikarya</taxon>
        <taxon>Ascomycota</taxon>
        <taxon>Pezizomycotina</taxon>
        <taxon>Sordariomycetes</taxon>
        <taxon>Sordariomycetidae</taxon>
        <taxon>Ophiostomatales</taxon>
        <taxon>Ophiostomataceae</taxon>
        <taxon>Ophiostoma</taxon>
    </lineage>
</organism>
<reference evidence="1 2" key="1">
    <citation type="journal article" date="2013" name="BMC Genomics">
        <title>The genome and transcriptome of the pine saprophyte Ophiostoma piceae, and a comparison with the bark beetle-associated pine pathogen Grosmannia clavigera.</title>
        <authorList>
            <person name="Haridas S."/>
            <person name="Wang Y."/>
            <person name="Lim L."/>
            <person name="Massoumi Alamouti S."/>
            <person name="Jackman S."/>
            <person name="Docking R."/>
            <person name="Robertson G."/>
            <person name="Birol I."/>
            <person name="Bohlmann J."/>
            <person name="Breuil C."/>
        </authorList>
    </citation>
    <scope>NUCLEOTIDE SEQUENCE [LARGE SCALE GENOMIC DNA]</scope>
    <source>
        <strain evidence="1 2">UAMH 11346</strain>
    </source>
</reference>